<evidence type="ECO:0000256" key="5">
    <source>
        <dbReference type="ARBA" id="ARBA00034115"/>
    </source>
</evidence>
<dbReference type="RefSeq" id="WP_103079203.1">
    <property type="nucleotide sequence ID" value="NZ_AZRM01000039.1"/>
</dbReference>
<dbReference type="Proteomes" id="UP000236199">
    <property type="component" value="Unassembled WGS sequence"/>
</dbReference>
<dbReference type="GO" id="GO:0033387">
    <property type="term" value="P:putrescine biosynthetic process from arginine, via ornithine"/>
    <property type="evidence" value="ECO:0007669"/>
    <property type="project" value="TreeGrafter"/>
</dbReference>
<dbReference type="GO" id="GO:0005737">
    <property type="term" value="C:cytoplasm"/>
    <property type="evidence" value="ECO:0007669"/>
    <property type="project" value="TreeGrafter"/>
</dbReference>
<dbReference type="InterPro" id="IPR000183">
    <property type="entry name" value="Orn/DAP/Arg_de-COase"/>
</dbReference>
<dbReference type="PANTHER" id="PTHR11482">
    <property type="entry name" value="ARGININE/DIAMINOPIMELATE/ORNITHINE DECARBOXYLASE"/>
    <property type="match status" value="1"/>
</dbReference>
<protein>
    <recommendedName>
        <fullName evidence="6">ornithine decarboxylase</fullName>
        <ecNumber evidence="6">4.1.1.17</ecNumber>
    </recommendedName>
</protein>
<dbReference type="SUPFAM" id="SSF50621">
    <property type="entry name" value="Alanine racemase C-terminal domain-like"/>
    <property type="match status" value="1"/>
</dbReference>
<feature type="domain" description="Orn/DAP/Arg decarboxylase 2 N-terminal" evidence="9">
    <location>
        <begin position="26"/>
        <end position="259"/>
    </location>
</feature>
<reference evidence="10 11" key="1">
    <citation type="submission" date="2013-12" db="EMBL/GenBank/DDBJ databases">
        <title>Comparative genomics of Petrotoga isolates.</title>
        <authorList>
            <person name="Nesbo C.L."/>
            <person name="Charchuk R."/>
            <person name="Chow K."/>
        </authorList>
    </citation>
    <scope>NUCLEOTIDE SEQUENCE [LARGE SCALE GENOMIC DNA]</scope>
    <source>
        <strain evidence="10 11">DSM 10691</strain>
    </source>
</reference>
<keyword evidence="11" id="KW-1185">Reference proteome</keyword>
<dbReference type="InterPro" id="IPR022644">
    <property type="entry name" value="De-COase2_N"/>
</dbReference>
<dbReference type="AlphaFoldDB" id="A0A2K1P8M1"/>
<evidence type="ECO:0000313" key="11">
    <source>
        <dbReference type="Proteomes" id="UP000236199"/>
    </source>
</evidence>
<dbReference type="InterPro" id="IPR029066">
    <property type="entry name" value="PLP-binding_barrel"/>
</dbReference>
<dbReference type="PANTHER" id="PTHR11482:SF6">
    <property type="entry name" value="ORNITHINE DECARBOXYLASE 1-RELATED"/>
    <property type="match status" value="1"/>
</dbReference>
<comment type="similarity">
    <text evidence="2">Belongs to the Orn/Lys/Arg decarboxylase class-II family.</text>
</comment>
<evidence type="ECO:0000313" key="10">
    <source>
        <dbReference type="EMBL" id="PNR99140.1"/>
    </source>
</evidence>
<gene>
    <name evidence="10" type="ORF">X928_07940</name>
</gene>
<dbReference type="PRINTS" id="PR01179">
    <property type="entry name" value="ODADCRBXLASE"/>
</dbReference>
<comment type="catalytic activity">
    <reaction evidence="7">
        <text>L-ornithine + H(+) = putrescine + CO2</text>
        <dbReference type="Rhea" id="RHEA:22964"/>
        <dbReference type="ChEBI" id="CHEBI:15378"/>
        <dbReference type="ChEBI" id="CHEBI:16526"/>
        <dbReference type="ChEBI" id="CHEBI:46911"/>
        <dbReference type="ChEBI" id="CHEBI:326268"/>
        <dbReference type="EC" id="4.1.1.17"/>
    </reaction>
</comment>
<keyword evidence="3 8" id="KW-0663">Pyridoxal phosphate</keyword>
<dbReference type="PRINTS" id="PR01182">
    <property type="entry name" value="ORNDCRBXLASE"/>
</dbReference>
<evidence type="ECO:0000256" key="8">
    <source>
        <dbReference type="PIRSR" id="PIRSR600183-50"/>
    </source>
</evidence>
<dbReference type="InterPro" id="IPR022653">
    <property type="entry name" value="De-COase2_pyr-phos_BS"/>
</dbReference>
<comment type="caution">
    <text evidence="10">The sequence shown here is derived from an EMBL/GenBank/DDBJ whole genome shotgun (WGS) entry which is preliminary data.</text>
</comment>
<evidence type="ECO:0000256" key="1">
    <source>
        <dbReference type="ARBA" id="ARBA00001933"/>
    </source>
</evidence>
<keyword evidence="4" id="KW-0456">Lyase</keyword>
<feature type="modified residue" description="N6-(pyridoxal phosphate)lysine" evidence="8">
    <location>
        <position position="47"/>
    </location>
</feature>
<feature type="active site" description="Proton donor" evidence="8">
    <location>
        <position position="322"/>
    </location>
</feature>
<accession>A0A2K1P8M1</accession>
<dbReference type="SUPFAM" id="SSF51419">
    <property type="entry name" value="PLP-binding barrel"/>
    <property type="match status" value="1"/>
</dbReference>
<dbReference type="Gene3D" id="2.40.37.10">
    <property type="entry name" value="Lyase, Ornithine Decarboxylase, Chain A, domain 1"/>
    <property type="match status" value="1"/>
</dbReference>
<evidence type="ECO:0000256" key="7">
    <source>
        <dbReference type="ARBA" id="ARBA00049127"/>
    </source>
</evidence>
<comment type="pathway">
    <text evidence="5">Amine and polyamine biosynthesis; putrescine biosynthesis via L-ornithine pathway; putrescine from L-ornithine: step 1/1.</text>
</comment>
<evidence type="ECO:0000256" key="6">
    <source>
        <dbReference type="ARBA" id="ARBA00034138"/>
    </source>
</evidence>
<sequence length="390" mass="44133">MELTQLIREAAKTLETPFLVLDTNYVKENYYKLKNSINDVEIFYAVKANSHPSILETLRDLGASFDVASRGEIEKLMKLGISTDKMSFGNTIKKEKDIKFAWDNNVEYFAVDSEMEVEKIARNAPGAKVYGRLSMSSNDSDWPLSGKFGTDVDHLIEILKYAKRKGLIPYGVSFHVGSQSYNKYKWKEAILNASEVFEKLHKQKIDLKMLNLGGGIPVEHTKPVPDVEEIGEIINESIKEYLGWVKGLRVLSEPGRSMVGNAGIIASRVLLRSRKGTQNWVFLDTGVFHGLMETIENFRYEVLVEGKEYSETTTMTLAGPTCDSVDTIYDEIELPINIDYNDIVYFINTGAYTNEYATSFNGIEPLKVYTVEDLEALLKDNIVFMEEIQS</sequence>
<dbReference type="GO" id="GO:0004586">
    <property type="term" value="F:ornithine decarboxylase activity"/>
    <property type="evidence" value="ECO:0007669"/>
    <property type="project" value="UniProtKB-EC"/>
</dbReference>
<evidence type="ECO:0000259" key="9">
    <source>
        <dbReference type="Pfam" id="PF02784"/>
    </source>
</evidence>
<dbReference type="CDD" id="cd00622">
    <property type="entry name" value="PLPDE_III_ODC"/>
    <property type="match status" value="1"/>
</dbReference>
<evidence type="ECO:0000256" key="2">
    <source>
        <dbReference type="ARBA" id="ARBA00008872"/>
    </source>
</evidence>
<evidence type="ECO:0000256" key="4">
    <source>
        <dbReference type="ARBA" id="ARBA00023239"/>
    </source>
</evidence>
<dbReference type="FunFam" id="3.20.20.10:FF:000008">
    <property type="entry name" value="Ornithine decarboxylase"/>
    <property type="match status" value="1"/>
</dbReference>
<dbReference type="InterPro" id="IPR009006">
    <property type="entry name" value="Ala_racemase/Decarboxylase_C"/>
</dbReference>
<evidence type="ECO:0000256" key="3">
    <source>
        <dbReference type="ARBA" id="ARBA00022898"/>
    </source>
</evidence>
<dbReference type="InterPro" id="IPR002433">
    <property type="entry name" value="Orn_de-COase"/>
</dbReference>
<organism evidence="10 11">
    <name type="scientific">Petrotoga miotherma DSM 10691</name>
    <dbReference type="NCBI Taxonomy" id="1434326"/>
    <lineage>
        <taxon>Bacteria</taxon>
        <taxon>Thermotogati</taxon>
        <taxon>Thermotogota</taxon>
        <taxon>Thermotogae</taxon>
        <taxon>Petrotogales</taxon>
        <taxon>Petrotogaceae</taxon>
        <taxon>Petrotoga</taxon>
    </lineage>
</organism>
<dbReference type="OrthoDB" id="9802241at2"/>
<dbReference type="EC" id="4.1.1.17" evidence="6"/>
<proteinExistence type="inferred from homology"/>
<dbReference type="Pfam" id="PF02784">
    <property type="entry name" value="Orn_Arg_deC_N"/>
    <property type="match status" value="1"/>
</dbReference>
<dbReference type="PROSITE" id="PS00878">
    <property type="entry name" value="ODR_DC_2_1"/>
    <property type="match status" value="1"/>
</dbReference>
<name>A0A2K1P8M1_9BACT</name>
<dbReference type="EMBL" id="AZRM01000039">
    <property type="protein sequence ID" value="PNR99140.1"/>
    <property type="molecule type" value="Genomic_DNA"/>
</dbReference>
<comment type="cofactor">
    <cofactor evidence="1 8">
        <name>pyridoxal 5'-phosphate</name>
        <dbReference type="ChEBI" id="CHEBI:597326"/>
    </cofactor>
</comment>
<dbReference type="Gene3D" id="3.20.20.10">
    <property type="entry name" value="Alanine racemase"/>
    <property type="match status" value="1"/>
</dbReference>